<evidence type="ECO:0000313" key="1">
    <source>
        <dbReference type="EMBL" id="OPJ72732.1"/>
    </source>
</evidence>
<proteinExistence type="predicted"/>
<sequence>MEGVDHKAMVLKQKFKRKLEMSSRCHRWELDLVPLNQRPAVQAHAEQWYSQCLPQEGLQATSPALRRWYTPGEQQGDSRRVTAAALRQKKRMY</sequence>
<dbReference type="AlphaFoldDB" id="A0A1V4JKL4"/>
<evidence type="ECO:0000313" key="2">
    <source>
        <dbReference type="Proteomes" id="UP000190648"/>
    </source>
</evidence>
<reference evidence="1 2" key="1">
    <citation type="submission" date="2016-02" db="EMBL/GenBank/DDBJ databases">
        <title>Band-tailed pigeon sequencing and assembly.</title>
        <authorList>
            <person name="Soares A.E."/>
            <person name="Novak B.J."/>
            <person name="Rice E.S."/>
            <person name="O'Connell B."/>
            <person name="Chang D."/>
            <person name="Weber S."/>
            <person name="Shapiro B."/>
        </authorList>
    </citation>
    <scope>NUCLEOTIDE SEQUENCE [LARGE SCALE GENOMIC DNA]</scope>
    <source>
        <strain evidence="1">BTP2013</strain>
        <tissue evidence="1">Blood</tissue>
    </source>
</reference>
<keyword evidence="2" id="KW-1185">Reference proteome</keyword>
<comment type="caution">
    <text evidence="1">The sequence shown here is derived from an EMBL/GenBank/DDBJ whole genome shotgun (WGS) entry which is preliminary data.</text>
</comment>
<protein>
    <submittedName>
        <fullName evidence="1">Uncharacterized protein</fullName>
    </submittedName>
</protein>
<dbReference type="Proteomes" id="UP000190648">
    <property type="component" value="Unassembled WGS sequence"/>
</dbReference>
<dbReference type="EMBL" id="LSYS01006902">
    <property type="protein sequence ID" value="OPJ72732.1"/>
    <property type="molecule type" value="Genomic_DNA"/>
</dbReference>
<organism evidence="1 2">
    <name type="scientific">Patagioenas fasciata monilis</name>
    <dbReference type="NCBI Taxonomy" id="372326"/>
    <lineage>
        <taxon>Eukaryota</taxon>
        <taxon>Metazoa</taxon>
        <taxon>Chordata</taxon>
        <taxon>Craniata</taxon>
        <taxon>Vertebrata</taxon>
        <taxon>Euteleostomi</taxon>
        <taxon>Archelosauria</taxon>
        <taxon>Archosauria</taxon>
        <taxon>Dinosauria</taxon>
        <taxon>Saurischia</taxon>
        <taxon>Theropoda</taxon>
        <taxon>Coelurosauria</taxon>
        <taxon>Aves</taxon>
        <taxon>Neognathae</taxon>
        <taxon>Neoaves</taxon>
        <taxon>Columbimorphae</taxon>
        <taxon>Columbiformes</taxon>
        <taxon>Columbidae</taxon>
        <taxon>Patagioenas</taxon>
    </lineage>
</organism>
<gene>
    <name evidence="1" type="ORF">AV530_005248</name>
</gene>
<accession>A0A1V4JKL4</accession>
<name>A0A1V4JKL4_PATFA</name>